<dbReference type="Proteomes" id="UP000307440">
    <property type="component" value="Unassembled WGS sequence"/>
</dbReference>
<gene>
    <name evidence="2" type="ORF">FA15DRAFT_756478</name>
</gene>
<proteinExistence type="predicted"/>
<keyword evidence="1" id="KW-0732">Signal</keyword>
<keyword evidence="3" id="KW-1185">Reference proteome</keyword>
<sequence length="180" mass="20206">MKPAVLLIATVLAFSQFAWAETAELYDRELAEDGLEDAFTRDFDDFMDARDFDEDLDARDYIELEERAPVIGAVIGGIGRLFGTIGRAIAKRKAKSAADKKSDIANGLRSSNGKKISGYKQAKKAFNSRRKRSFDEDEFTLTARSILDLVEALEERGLDFDETDVAHLLRRSFENLSDLD</sequence>
<reference evidence="2 3" key="1">
    <citation type="journal article" date="2019" name="Nat. Ecol. Evol.">
        <title>Megaphylogeny resolves global patterns of mushroom evolution.</title>
        <authorList>
            <person name="Varga T."/>
            <person name="Krizsan K."/>
            <person name="Foldi C."/>
            <person name="Dima B."/>
            <person name="Sanchez-Garcia M."/>
            <person name="Sanchez-Ramirez S."/>
            <person name="Szollosi G.J."/>
            <person name="Szarkandi J.G."/>
            <person name="Papp V."/>
            <person name="Albert L."/>
            <person name="Andreopoulos W."/>
            <person name="Angelini C."/>
            <person name="Antonin V."/>
            <person name="Barry K.W."/>
            <person name="Bougher N.L."/>
            <person name="Buchanan P."/>
            <person name="Buyck B."/>
            <person name="Bense V."/>
            <person name="Catcheside P."/>
            <person name="Chovatia M."/>
            <person name="Cooper J."/>
            <person name="Damon W."/>
            <person name="Desjardin D."/>
            <person name="Finy P."/>
            <person name="Geml J."/>
            <person name="Haridas S."/>
            <person name="Hughes K."/>
            <person name="Justo A."/>
            <person name="Karasinski D."/>
            <person name="Kautmanova I."/>
            <person name="Kiss B."/>
            <person name="Kocsube S."/>
            <person name="Kotiranta H."/>
            <person name="LaButti K.M."/>
            <person name="Lechner B.E."/>
            <person name="Liimatainen K."/>
            <person name="Lipzen A."/>
            <person name="Lukacs Z."/>
            <person name="Mihaltcheva S."/>
            <person name="Morgado L.N."/>
            <person name="Niskanen T."/>
            <person name="Noordeloos M.E."/>
            <person name="Ohm R.A."/>
            <person name="Ortiz-Santana B."/>
            <person name="Ovrebo C."/>
            <person name="Racz N."/>
            <person name="Riley R."/>
            <person name="Savchenko A."/>
            <person name="Shiryaev A."/>
            <person name="Soop K."/>
            <person name="Spirin V."/>
            <person name="Szebenyi C."/>
            <person name="Tomsovsky M."/>
            <person name="Tulloss R.E."/>
            <person name="Uehling J."/>
            <person name="Grigoriev I.V."/>
            <person name="Vagvolgyi C."/>
            <person name="Papp T."/>
            <person name="Martin F.M."/>
            <person name="Miettinen O."/>
            <person name="Hibbett D.S."/>
            <person name="Nagy L.G."/>
        </authorList>
    </citation>
    <scope>NUCLEOTIDE SEQUENCE [LARGE SCALE GENOMIC DNA]</scope>
    <source>
        <strain evidence="2 3">CBS 121175</strain>
    </source>
</reference>
<protein>
    <submittedName>
        <fullName evidence="2">Uncharacterized protein</fullName>
    </submittedName>
</protein>
<evidence type="ECO:0000313" key="3">
    <source>
        <dbReference type="Proteomes" id="UP000307440"/>
    </source>
</evidence>
<name>A0A5C3KVD9_COPMA</name>
<dbReference type="EMBL" id="ML210198">
    <property type="protein sequence ID" value="TFK24609.1"/>
    <property type="molecule type" value="Genomic_DNA"/>
</dbReference>
<feature type="signal peptide" evidence="1">
    <location>
        <begin position="1"/>
        <end position="20"/>
    </location>
</feature>
<organism evidence="2 3">
    <name type="scientific">Coprinopsis marcescibilis</name>
    <name type="common">Agaric fungus</name>
    <name type="synonym">Psathyrella marcescibilis</name>
    <dbReference type="NCBI Taxonomy" id="230819"/>
    <lineage>
        <taxon>Eukaryota</taxon>
        <taxon>Fungi</taxon>
        <taxon>Dikarya</taxon>
        <taxon>Basidiomycota</taxon>
        <taxon>Agaricomycotina</taxon>
        <taxon>Agaricomycetes</taxon>
        <taxon>Agaricomycetidae</taxon>
        <taxon>Agaricales</taxon>
        <taxon>Agaricineae</taxon>
        <taxon>Psathyrellaceae</taxon>
        <taxon>Coprinopsis</taxon>
    </lineage>
</organism>
<feature type="chain" id="PRO_5022808631" evidence="1">
    <location>
        <begin position="21"/>
        <end position="180"/>
    </location>
</feature>
<dbReference type="AlphaFoldDB" id="A0A5C3KVD9"/>
<evidence type="ECO:0000256" key="1">
    <source>
        <dbReference type="SAM" id="SignalP"/>
    </source>
</evidence>
<accession>A0A5C3KVD9</accession>
<evidence type="ECO:0000313" key="2">
    <source>
        <dbReference type="EMBL" id="TFK24609.1"/>
    </source>
</evidence>